<dbReference type="PROSITE" id="PS00758">
    <property type="entry name" value="ARGE_DAPE_CPG2_1"/>
    <property type="match status" value="1"/>
</dbReference>
<dbReference type="SUPFAM" id="SSF53187">
    <property type="entry name" value="Zn-dependent exopeptidases"/>
    <property type="match status" value="1"/>
</dbReference>
<name>A0A832MLJ6_UNCEI</name>
<proteinExistence type="predicted"/>
<evidence type="ECO:0000256" key="1">
    <source>
        <dbReference type="ARBA" id="ARBA00022801"/>
    </source>
</evidence>
<protein>
    <submittedName>
        <fullName evidence="3">M20/M25/M40 family metallo-hydrolase</fullName>
    </submittedName>
</protein>
<dbReference type="EMBL" id="DSQF01000001">
    <property type="protein sequence ID" value="HGZ41843.1"/>
    <property type="molecule type" value="Genomic_DNA"/>
</dbReference>
<keyword evidence="2" id="KW-0862">Zinc</keyword>
<reference evidence="3" key="1">
    <citation type="journal article" date="2020" name="mSystems">
        <title>Genome- and Community-Level Interaction Insights into Carbon Utilization and Element Cycling Functions of Hydrothermarchaeota in Hydrothermal Sediment.</title>
        <authorList>
            <person name="Zhou Z."/>
            <person name="Liu Y."/>
            <person name="Xu W."/>
            <person name="Pan J."/>
            <person name="Luo Z.H."/>
            <person name="Li M."/>
        </authorList>
    </citation>
    <scope>NUCLEOTIDE SEQUENCE [LARGE SCALE GENOMIC DNA]</scope>
    <source>
        <strain evidence="3">SpSt-381</strain>
    </source>
</reference>
<dbReference type="PANTHER" id="PTHR43808">
    <property type="entry name" value="ACETYLORNITHINE DEACETYLASE"/>
    <property type="match status" value="1"/>
</dbReference>
<keyword evidence="1 3" id="KW-0378">Hydrolase</keyword>
<evidence type="ECO:0000313" key="3">
    <source>
        <dbReference type="EMBL" id="HGZ41843.1"/>
    </source>
</evidence>
<accession>A0A832MLJ6</accession>
<evidence type="ECO:0000256" key="2">
    <source>
        <dbReference type="ARBA" id="ARBA00022833"/>
    </source>
</evidence>
<dbReference type="AlphaFoldDB" id="A0A832MLJ6"/>
<dbReference type="Gene3D" id="3.40.630.10">
    <property type="entry name" value="Zn peptidases"/>
    <property type="match status" value="1"/>
</dbReference>
<dbReference type="InterPro" id="IPR001261">
    <property type="entry name" value="ArgE/DapE_CS"/>
</dbReference>
<gene>
    <name evidence="3" type="ORF">ENR23_00170</name>
</gene>
<dbReference type="PANTHER" id="PTHR43808:SF27">
    <property type="entry name" value="PROTEIN ROCB"/>
    <property type="match status" value="1"/>
</dbReference>
<sequence length="528" mass="55441">MPCATVRRAMDLLEAHDLRALSDRLVAIPSASPDPEGEARVARALLEALPAGIERGEWPAADGRPVAWARLRGRSRRAVLLLGHTDTVGAAEFAALDGARGAGLAFDPAALRTRFLDPAFAAAAPGPVLADLQEERLAPGTWVFGRGALDMKGGLAAAAGALASLAASGPPPGDVLLVACPDEEHESRGMLAAIERLAELKERDGVSFAGAINLDYADEPAAFAGVSGKLLLGLYVLGEPTHAAAPFAGVDAAQLAAALVTRLTTAESMVDVWRERRGVPPVALRVRDLKPVYNLQTAVEAVAELNIVMLDRPLDETLERAVAECEAAASDLLAAMRTLARHGGWNGPGPALPEGAVMTYGELVDRAREAAAGALTAPAGESDARALALERVRRLARAARLRGPAVVLYLVPPFYPAAAPGAGPLVRAARAVLGAAGVPVRDYYPSVSDSAYLAWRSDAANALAAHVPVWEREYRLPVGTMRALDLDVVNLGPWGRDAHGLFERVHAPWTFERLPQLVADVTRAALEA</sequence>
<organism evidence="3">
    <name type="scientific">Eiseniibacteriota bacterium</name>
    <dbReference type="NCBI Taxonomy" id="2212470"/>
    <lineage>
        <taxon>Bacteria</taxon>
        <taxon>Candidatus Eiseniibacteriota</taxon>
    </lineage>
</organism>
<dbReference type="GO" id="GO:0016787">
    <property type="term" value="F:hydrolase activity"/>
    <property type="evidence" value="ECO:0007669"/>
    <property type="project" value="UniProtKB-KW"/>
</dbReference>
<dbReference type="Pfam" id="PF01546">
    <property type="entry name" value="Peptidase_M20"/>
    <property type="match status" value="1"/>
</dbReference>
<dbReference type="InterPro" id="IPR002933">
    <property type="entry name" value="Peptidase_M20"/>
</dbReference>
<dbReference type="InterPro" id="IPR050072">
    <property type="entry name" value="Peptidase_M20A"/>
</dbReference>
<comment type="caution">
    <text evidence="3">The sequence shown here is derived from an EMBL/GenBank/DDBJ whole genome shotgun (WGS) entry which is preliminary data.</text>
</comment>